<feature type="non-terminal residue" evidence="2">
    <location>
        <position position="105"/>
    </location>
</feature>
<organism evidence="2 3">
    <name type="scientific">Taxus chinensis</name>
    <name type="common">Chinese yew</name>
    <name type="synonym">Taxus wallichiana var. chinensis</name>
    <dbReference type="NCBI Taxonomy" id="29808"/>
    <lineage>
        <taxon>Eukaryota</taxon>
        <taxon>Viridiplantae</taxon>
        <taxon>Streptophyta</taxon>
        <taxon>Embryophyta</taxon>
        <taxon>Tracheophyta</taxon>
        <taxon>Spermatophyta</taxon>
        <taxon>Pinopsida</taxon>
        <taxon>Pinidae</taxon>
        <taxon>Conifers II</taxon>
        <taxon>Cupressales</taxon>
        <taxon>Taxaceae</taxon>
        <taxon>Taxus</taxon>
    </lineage>
</organism>
<sequence length="105" mass="12518">RRHYGRLSLQLIKELNLYKIPKGLQDDNVDFLSFEYETLIKHTPVEDLDWYTKVEDDLVEIFTHVLVRTKVWFDRKVQELKNNQSGSSSRDTSKHRKETHTPSSE</sequence>
<evidence type="ECO:0000256" key="1">
    <source>
        <dbReference type="SAM" id="MobiDB-lite"/>
    </source>
</evidence>
<keyword evidence="3" id="KW-1185">Reference proteome</keyword>
<feature type="region of interest" description="Disordered" evidence="1">
    <location>
        <begin position="81"/>
        <end position="105"/>
    </location>
</feature>
<reference evidence="2 3" key="1">
    <citation type="journal article" date="2021" name="Nat. Plants">
        <title>The Taxus genome provides insights into paclitaxel biosynthesis.</title>
        <authorList>
            <person name="Xiong X."/>
            <person name="Gou J."/>
            <person name="Liao Q."/>
            <person name="Li Y."/>
            <person name="Zhou Q."/>
            <person name="Bi G."/>
            <person name="Li C."/>
            <person name="Du R."/>
            <person name="Wang X."/>
            <person name="Sun T."/>
            <person name="Guo L."/>
            <person name="Liang H."/>
            <person name="Lu P."/>
            <person name="Wu Y."/>
            <person name="Zhang Z."/>
            <person name="Ro D.K."/>
            <person name="Shang Y."/>
            <person name="Huang S."/>
            <person name="Yan J."/>
        </authorList>
    </citation>
    <scope>NUCLEOTIDE SEQUENCE [LARGE SCALE GENOMIC DNA]</scope>
    <source>
        <strain evidence="2">Ta-2019</strain>
    </source>
</reference>
<proteinExistence type="predicted"/>
<feature type="non-terminal residue" evidence="2">
    <location>
        <position position="1"/>
    </location>
</feature>
<dbReference type="EMBL" id="JAHRHJ020000004">
    <property type="protein sequence ID" value="KAH9317663.1"/>
    <property type="molecule type" value="Genomic_DNA"/>
</dbReference>
<accession>A0AA38GA39</accession>
<dbReference type="AlphaFoldDB" id="A0AA38GA39"/>
<evidence type="ECO:0000313" key="2">
    <source>
        <dbReference type="EMBL" id="KAH9317663.1"/>
    </source>
</evidence>
<dbReference type="Proteomes" id="UP000824469">
    <property type="component" value="Unassembled WGS sequence"/>
</dbReference>
<feature type="compositionally biased region" description="Polar residues" evidence="1">
    <location>
        <begin position="81"/>
        <end position="90"/>
    </location>
</feature>
<protein>
    <submittedName>
        <fullName evidence="2">Uncharacterized protein</fullName>
    </submittedName>
</protein>
<name>A0AA38GA39_TAXCH</name>
<gene>
    <name evidence="2" type="ORF">KI387_019432</name>
</gene>
<evidence type="ECO:0000313" key="3">
    <source>
        <dbReference type="Proteomes" id="UP000824469"/>
    </source>
</evidence>
<comment type="caution">
    <text evidence="2">The sequence shown here is derived from an EMBL/GenBank/DDBJ whole genome shotgun (WGS) entry which is preliminary data.</text>
</comment>